<evidence type="ECO:0000313" key="2">
    <source>
        <dbReference type="Proteomes" id="UP001204814"/>
    </source>
</evidence>
<dbReference type="RefSeq" id="WP_256179191.1">
    <property type="nucleotide sequence ID" value="NZ_JAJDKX010000007.1"/>
</dbReference>
<reference evidence="1" key="1">
    <citation type="submission" date="2022-06" db="EMBL/GenBank/DDBJ databases">
        <title>Isolation of gut microbiota from human fecal samples.</title>
        <authorList>
            <person name="Pamer E.G."/>
            <person name="Barat B."/>
            <person name="Waligurski E."/>
            <person name="Medina S."/>
            <person name="Paddock L."/>
            <person name="Mostad J."/>
        </authorList>
    </citation>
    <scope>NUCLEOTIDE SEQUENCE</scope>
    <source>
        <strain evidence="1">DFI.6.24</strain>
    </source>
</reference>
<proteinExistence type="predicted"/>
<gene>
    <name evidence="1" type="ORF">NE542_03435</name>
</gene>
<name>A0AAP2XLR8_9FIRM</name>
<dbReference type="Proteomes" id="UP001204814">
    <property type="component" value="Unassembled WGS sequence"/>
</dbReference>
<dbReference type="AlphaFoldDB" id="A0AAP2XLR8"/>
<comment type="caution">
    <text evidence="1">The sequence shown here is derived from an EMBL/GenBank/DDBJ whole genome shotgun (WGS) entry which is preliminary data.</text>
</comment>
<protein>
    <submittedName>
        <fullName evidence="1">Uncharacterized protein</fullName>
    </submittedName>
</protein>
<sequence length="44" mass="5304">MNDYNDINKIIEDYPFDEDNPFLAEAPSEEKIYTREDFVNDEDE</sequence>
<dbReference type="EMBL" id="JANGBO010000001">
    <property type="protein sequence ID" value="MCQ5060889.1"/>
    <property type="molecule type" value="Genomic_DNA"/>
</dbReference>
<evidence type="ECO:0000313" key="1">
    <source>
        <dbReference type="EMBL" id="MCQ5060889.1"/>
    </source>
</evidence>
<accession>A0AAP2XLR8</accession>
<organism evidence="1 2">
    <name type="scientific">Faecalibacillus intestinalis</name>
    <dbReference type="NCBI Taxonomy" id="1982626"/>
    <lineage>
        <taxon>Bacteria</taxon>
        <taxon>Bacillati</taxon>
        <taxon>Bacillota</taxon>
        <taxon>Erysipelotrichia</taxon>
        <taxon>Erysipelotrichales</taxon>
        <taxon>Coprobacillaceae</taxon>
        <taxon>Faecalibacillus</taxon>
    </lineage>
</organism>